<reference evidence="1 2" key="1">
    <citation type="submission" date="2024-08" db="EMBL/GenBank/DDBJ databases">
        <title>Gnathostoma spinigerum genome.</title>
        <authorList>
            <person name="Gonzalez-Bertolin B."/>
            <person name="Monzon S."/>
            <person name="Zaballos A."/>
            <person name="Jimenez P."/>
            <person name="Dekumyoy P."/>
            <person name="Varona S."/>
            <person name="Cuesta I."/>
            <person name="Sumanam S."/>
            <person name="Adisakwattana P."/>
            <person name="Gasser R.B."/>
            <person name="Hernandez-Gonzalez A."/>
            <person name="Young N.D."/>
            <person name="Perteguer M.J."/>
        </authorList>
    </citation>
    <scope>NUCLEOTIDE SEQUENCE [LARGE SCALE GENOMIC DNA]</scope>
    <source>
        <strain evidence="1">AL3</strain>
        <tissue evidence="1">Liver</tissue>
    </source>
</reference>
<dbReference type="AlphaFoldDB" id="A0ABD6ETI9"/>
<accession>A0ABD6ETI9</accession>
<gene>
    <name evidence="1" type="ORF">AB6A40_010003</name>
</gene>
<protein>
    <submittedName>
        <fullName evidence="1">Uncharacterized protein</fullName>
    </submittedName>
</protein>
<dbReference type="EMBL" id="JBGFUD010011738">
    <property type="protein sequence ID" value="MFH4983294.1"/>
    <property type="molecule type" value="Genomic_DNA"/>
</dbReference>
<comment type="caution">
    <text evidence="1">The sequence shown here is derived from an EMBL/GenBank/DDBJ whole genome shotgun (WGS) entry which is preliminary data.</text>
</comment>
<sequence>MAHIGAPQCKAHRLAHRQFARRLLRLQTQINNEHKPFCDRFAYVTNSEVESAVIILSRSGSHHRDSDDHNAYLLYII</sequence>
<evidence type="ECO:0000313" key="1">
    <source>
        <dbReference type="EMBL" id="MFH4983294.1"/>
    </source>
</evidence>
<evidence type="ECO:0000313" key="2">
    <source>
        <dbReference type="Proteomes" id="UP001608902"/>
    </source>
</evidence>
<keyword evidence="2" id="KW-1185">Reference proteome</keyword>
<dbReference type="Proteomes" id="UP001608902">
    <property type="component" value="Unassembled WGS sequence"/>
</dbReference>
<organism evidence="1 2">
    <name type="scientific">Gnathostoma spinigerum</name>
    <dbReference type="NCBI Taxonomy" id="75299"/>
    <lineage>
        <taxon>Eukaryota</taxon>
        <taxon>Metazoa</taxon>
        <taxon>Ecdysozoa</taxon>
        <taxon>Nematoda</taxon>
        <taxon>Chromadorea</taxon>
        <taxon>Rhabditida</taxon>
        <taxon>Spirurina</taxon>
        <taxon>Gnathostomatomorpha</taxon>
        <taxon>Gnathostomatoidea</taxon>
        <taxon>Gnathostomatidae</taxon>
        <taxon>Gnathostoma</taxon>
    </lineage>
</organism>
<proteinExistence type="predicted"/>
<name>A0ABD6ETI9_9BILA</name>